<feature type="binding site" evidence="13">
    <location>
        <position position="11"/>
    </location>
    <ligand>
        <name>NADPH</name>
        <dbReference type="ChEBI" id="CHEBI:57783"/>
    </ligand>
</feature>
<sequence length="334" mass="36986">MSCITVLGAGSWGTAMTKHLVDNNQKVTIWDRDKKLLQEIKNGSNPRYLSTLKLPAKEINVEGNINKSLKNAQIVIIAIPVQHISDVLSKIHKDSLTNKDIVFVNLSKGMEIKNQKIPSKIFEEYLSGFNYCTLSGPSHAEEVAKDVPTSVVVAGRDSQVNKYIQEIFSNETFRVYTNNDLIGVEISGAIKNIYAIGAGIIDGFGKWDNTKAALITRSLVEIIRYGTYYGGSKETFMGLAGIGDLVVTCTSSHSRNRYVGEMLSKGMTLKTILEQMVMVAEGVYTAKAVYNDAKEKGIEMPIAAKIYQVLYEGVDPKTAIYKLMTRDLKSEFFN</sequence>
<evidence type="ECO:0000256" key="15">
    <source>
        <dbReference type="PIRSR" id="PIRSR000114-2"/>
    </source>
</evidence>
<dbReference type="PANTHER" id="PTHR11728">
    <property type="entry name" value="GLYCEROL-3-PHOSPHATE DEHYDROGENASE"/>
    <property type="match status" value="1"/>
</dbReference>
<dbReference type="InterPro" id="IPR013328">
    <property type="entry name" value="6PGD_dom2"/>
</dbReference>
<dbReference type="InterPro" id="IPR011128">
    <property type="entry name" value="G3P_DH_NAD-dep_N"/>
</dbReference>
<dbReference type="InterPro" id="IPR006109">
    <property type="entry name" value="G3P_DH_NAD-dep_C"/>
</dbReference>
<dbReference type="SUPFAM" id="SSF51735">
    <property type="entry name" value="NAD(P)-binding Rossmann-fold domains"/>
    <property type="match status" value="1"/>
</dbReference>
<feature type="binding site" evidence="13">
    <location>
        <position position="138"/>
    </location>
    <ligand>
        <name>sn-glycerol 3-phosphate</name>
        <dbReference type="ChEBI" id="CHEBI:57597"/>
    </ligand>
</feature>
<dbReference type="UniPathway" id="UPA00940"/>
<dbReference type="FunFam" id="1.10.1040.10:FF:000001">
    <property type="entry name" value="Glycerol-3-phosphate dehydrogenase [NAD(P)+]"/>
    <property type="match status" value="1"/>
</dbReference>
<comment type="catalytic activity">
    <reaction evidence="13">
        <text>sn-glycerol 3-phosphate + NAD(+) = dihydroxyacetone phosphate + NADH + H(+)</text>
        <dbReference type="Rhea" id="RHEA:11092"/>
        <dbReference type="ChEBI" id="CHEBI:15378"/>
        <dbReference type="ChEBI" id="CHEBI:57540"/>
        <dbReference type="ChEBI" id="CHEBI:57597"/>
        <dbReference type="ChEBI" id="CHEBI:57642"/>
        <dbReference type="ChEBI" id="CHEBI:57945"/>
        <dbReference type="EC" id="1.1.1.94"/>
    </reaction>
</comment>
<comment type="caution">
    <text evidence="20">The sequence shown here is derived from an EMBL/GenBank/DDBJ whole genome shotgun (WGS) entry which is preliminary data.</text>
</comment>
<dbReference type="FunFam" id="3.40.50.720:FF:000019">
    <property type="entry name" value="Glycerol-3-phosphate dehydrogenase [NAD(P)+]"/>
    <property type="match status" value="1"/>
</dbReference>
<dbReference type="PIRSF" id="PIRSF000114">
    <property type="entry name" value="Glycerol-3-P_dh"/>
    <property type="match status" value="1"/>
</dbReference>
<dbReference type="HAMAP" id="MF_00394">
    <property type="entry name" value="NAD_Glyc3P_dehydrog"/>
    <property type="match status" value="1"/>
</dbReference>
<evidence type="ECO:0000256" key="9">
    <source>
        <dbReference type="ARBA" id="ARBA00052716"/>
    </source>
</evidence>
<dbReference type="Pfam" id="PF07479">
    <property type="entry name" value="NAD_Gly3P_dh_C"/>
    <property type="match status" value="1"/>
</dbReference>
<dbReference type="SUPFAM" id="SSF48179">
    <property type="entry name" value="6-phosphogluconate dehydrogenase C-terminal domain-like"/>
    <property type="match status" value="1"/>
</dbReference>
<feature type="binding site" evidence="13">
    <location>
        <position position="191"/>
    </location>
    <ligand>
        <name>sn-glycerol 3-phosphate</name>
        <dbReference type="ChEBI" id="CHEBI:57597"/>
    </ligand>
</feature>
<feature type="binding site" evidence="15">
    <location>
        <position position="108"/>
    </location>
    <ligand>
        <name>substrate</name>
    </ligand>
</feature>
<feature type="binding site" evidence="13">
    <location>
        <position position="12"/>
    </location>
    <ligand>
        <name>NADPH</name>
        <dbReference type="ChEBI" id="CHEBI:57783"/>
    </ligand>
</feature>
<evidence type="ECO:0000256" key="14">
    <source>
        <dbReference type="PIRSR" id="PIRSR000114-1"/>
    </source>
</evidence>
<feature type="binding site" evidence="15">
    <location>
        <begin position="255"/>
        <end position="256"/>
    </location>
    <ligand>
        <name>substrate</name>
    </ligand>
</feature>
<dbReference type="GO" id="GO:0046167">
    <property type="term" value="P:glycerol-3-phosphate biosynthetic process"/>
    <property type="evidence" value="ECO:0007669"/>
    <property type="project" value="UniProtKB-UniRule"/>
</dbReference>
<evidence type="ECO:0000256" key="2">
    <source>
        <dbReference type="ARBA" id="ARBA00022516"/>
    </source>
</evidence>
<dbReference type="Gene3D" id="3.40.50.720">
    <property type="entry name" value="NAD(P)-binding Rossmann-like Domain"/>
    <property type="match status" value="1"/>
</dbReference>
<dbReference type="PANTHER" id="PTHR11728:SF1">
    <property type="entry name" value="GLYCEROL-3-PHOSPHATE DEHYDROGENASE [NAD(+)] 2, CHLOROPLASTIC"/>
    <property type="match status" value="1"/>
</dbReference>
<evidence type="ECO:0000256" key="7">
    <source>
        <dbReference type="ARBA" id="ARBA00023209"/>
    </source>
</evidence>
<comment type="function">
    <text evidence="13">Catalyzes the reduction of the glycolytic intermediate dihydroxyacetone phosphate (DHAP) to sn-glycerol 3-phosphate (G3P), the key precursor for phospholipid synthesis.</text>
</comment>
<evidence type="ECO:0000256" key="8">
    <source>
        <dbReference type="ARBA" id="ARBA00023264"/>
    </source>
</evidence>
<keyword evidence="6 13" id="KW-0443">Lipid metabolism</keyword>
<dbReference type="GO" id="GO:0006650">
    <property type="term" value="P:glycerophospholipid metabolic process"/>
    <property type="evidence" value="ECO:0007669"/>
    <property type="project" value="UniProtKB-UniRule"/>
</dbReference>
<feature type="binding site" evidence="13">
    <location>
        <position position="108"/>
    </location>
    <ligand>
        <name>sn-glycerol 3-phosphate</name>
        <dbReference type="ChEBI" id="CHEBI:57597"/>
    </ligand>
</feature>
<feature type="active site" description="Proton acceptor" evidence="13 14">
    <location>
        <position position="191"/>
    </location>
</feature>
<evidence type="ECO:0000256" key="4">
    <source>
        <dbReference type="ARBA" id="ARBA00023002"/>
    </source>
</evidence>
<dbReference type="NCBIfam" id="NF000940">
    <property type="entry name" value="PRK00094.1-2"/>
    <property type="match status" value="1"/>
</dbReference>
<dbReference type="GO" id="GO:0005829">
    <property type="term" value="C:cytosol"/>
    <property type="evidence" value="ECO:0007669"/>
    <property type="project" value="TreeGrafter"/>
</dbReference>
<comment type="similarity">
    <text evidence="1 13 17">Belongs to the NAD-dependent glycerol-3-phosphate dehydrogenase family.</text>
</comment>
<comment type="subcellular location">
    <subcellularLocation>
        <location evidence="13">Cytoplasm</location>
    </subcellularLocation>
</comment>
<feature type="binding site" evidence="13">
    <location>
        <position position="255"/>
    </location>
    <ligand>
        <name>sn-glycerol 3-phosphate</name>
        <dbReference type="ChEBI" id="CHEBI:57597"/>
    </ligand>
</feature>
<keyword evidence="13" id="KW-0963">Cytoplasm</keyword>
<dbReference type="GO" id="GO:0005975">
    <property type="term" value="P:carbohydrate metabolic process"/>
    <property type="evidence" value="ECO:0007669"/>
    <property type="project" value="InterPro"/>
</dbReference>
<feature type="binding site" evidence="16">
    <location>
        <position position="140"/>
    </location>
    <ligand>
        <name>NAD(+)</name>
        <dbReference type="ChEBI" id="CHEBI:57540"/>
    </ligand>
</feature>
<gene>
    <name evidence="13 20" type="primary">gpsA</name>
    <name evidence="20" type="ORF">X928_09960</name>
</gene>
<feature type="domain" description="Glycerol-3-phosphate dehydrogenase NAD-dependent C-terminal" evidence="19">
    <location>
        <begin position="180"/>
        <end position="320"/>
    </location>
</feature>
<evidence type="ECO:0000256" key="1">
    <source>
        <dbReference type="ARBA" id="ARBA00011009"/>
    </source>
</evidence>
<name>A0A2K1P3U9_9BACT</name>
<dbReference type="PRINTS" id="PR00077">
    <property type="entry name" value="GPDHDRGNASE"/>
</dbReference>
<keyword evidence="3 13" id="KW-0521">NADP</keyword>
<evidence type="ECO:0000256" key="17">
    <source>
        <dbReference type="RuleBase" id="RU000437"/>
    </source>
</evidence>
<dbReference type="Gene3D" id="1.10.1040.10">
    <property type="entry name" value="N-(1-d-carboxylethyl)-l-norvaline Dehydrogenase, domain 2"/>
    <property type="match status" value="1"/>
</dbReference>
<comment type="caution">
    <text evidence="13">Lacks conserved residue(s) required for the propagation of feature annotation.</text>
</comment>
<keyword evidence="8 13" id="KW-1208">Phospholipid metabolism</keyword>
<keyword evidence="4 13" id="KW-0560">Oxidoreductase</keyword>
<feature type="binding site" evidence="13">
    <location>
        <position position="32"/>
    </location>
    <ligand>
        <name>NADPH</name>
        <dbReference type="ChEBI" id="CHEBI:57783"/>
    </ligand>
</feature>
<dbReference type="Pfam" id="PF01210">
    <property type="entry name" value="NAD_Gly3P_dh_N"/>
    <property type="match status" value="1"/>
</dbReference>
<evidence type="ECO:0000259" key="19">
    <source>
        <dbReference type="Pfam" id="PF07479"/>
    </source>
</evidence>
<comment type="pathway">
    <text evidence="13">Membrane lipid metabolism; glycerophospholipid metabolism.</text>
</comment>
<evidence type="ECO:0000256" key="3">
    <source>
        <dbReference type="ARBA" id="ARBA00022857"/>
    </source>
</evidence>
<evidence type="ECO:0000256" key="5">
    <source>
        <dbReference type="ARBA" id="ARBA00023027"/>
    </source>
</evidence>
<dbReference type="Proteomes" id="UP000236199">
    <property type="component" value="Unassembled WGS sequence"/>
</dbReference>
<dbReference type="AlphaFoldDB" id="A0A2K1P3U9"/>
<keyword evidence="2 13" id="KW-0444">Lipid biosynthesis</keyword>
<accession>A0A2K1P3U9</accession>
<feature type="binding site" evidence="13">
    <location>
        <position position="136"/>
    </location>
    <ligand>
        <name>sn-glycerol 3-phosphate</name>
        <dbReference type="ChEBI" id="CHEBI:57597"/>
    </ligand>
</feature>
<dbReference type="InterPro" id="IPR006168">
    <property type="entry name" value="G3P_DH_NAD-dep"/>
</dbReference>
<feature type="binding site" evidence="13">
    <location>
        <position position="281"/>
    </location>
    <ligand>
        <name>NADPH</name>
        <dbReference type="ChEBI" id="CHEBI:57783"/>
    </ligand>
</feature>
<protein>
    <recommendedName>
        <fullName evidence="11 13">Glycerol-3-phosphate dehydrogenase [NAD(P)+]</fullName>
        <ecNumber evidence="10 13">1.1.1.94</ecNumber>
    </recommendedName>
    <alternativeName>
        <fullName evidence="13">NAD(P)(+)-dependent glycerol-3-phosphate dehydrogenase</fullName>
    </alternativeName>
    <alternativeName>
        <fullName evidence="12 13">NAD(P)H-dependent dihydroxyacetone-phosphate reductase</fullName>
    </alternativeName>
</protein>
<dbReference type="InterPro" id="IPR036291">
    <property type="entry name" value="NAD(P)-bd_dom_sf"/>
</dbReference>
<evidence type="ECO:0000313" key="21">
    <source>
        <dbReference type="Proteomes" id="UP000236199"/>
    </source>
</evidence>
<dbReference type="RefSeq" id="WP_103079541.1">
    <property type="nucleotide sequence ID" value="NZ_AZRM01000064.1"/>
</dbReference>
<organism evidence="20 21">
    <name type="scientific">Petrotoga miotherma DSM 10691</name>
    <dbReference type="NCBI Taxonomy" id="1434326"/>
    <lineage>
        <taxon>Bacteria</taxon>
        <taxon>Thermotogati</taxon>
        <taxon>Thermotogota</taxon>
        <taxon>Thermotogae</taxon>
        <taxon>Petrotogales</taxon>
        <taxon>Petrotogaceae</taxon>
        <taxon>Petrotoga</taxon>
    </lineage>
</organism>
<feature type="binding site" evidence="13">
    <location>
        <position position="108"/>
    </location>
    <ligand>
        <name>NADPH</name>
        <dbReference type="ChEBI" id="CHEBI:57783"/>
    </ligand>
</feature>
<evidence type="ECO:0000256" key="11">
    <source>
        <dbReference type="ARBA" id="ARBA00069372"/>
    </source>
</evidence>
<evidence type="ECO:0000256" key="12">
    <source>
        <dbReference type="ARBA" id="ARBA00080511"/>
    </source>
</evidence>
<keyword evidence="7 13" id="KW-0594">Phospholipid biosynthesis</keyword>
<feature type="binding site" evidence="16">
    <location>
        <position position="255"/>
    </location>
    <ligand>
        <name>NAD(+)</name>
        <dbReference type="ChEBI" id="CHEBI:57540"/>
    </ligand>
</feature>
<keyword evidence="5 13" id="KW-0520">NAD</keyword>
<feature type="domain" description="Glycerol-3-phosphate dehydrogenase NAD-dependent N-terminal" evidence="18">
    <location>
        <begin position="4"/>
        <end position="159"/>
    </location>
</feature>
<dbReference type="GO" id="GO:0141152">
    <property type="term" value="F:glycerol-3-phosphate dehydrogenase (NAD+) activity"/>
    <property type="evidence" value="ECO:0007669"/>
    <property type="project" value="RHEA"/>
</dbReference>
<dbReference type="EMBL" id="AZRM01000064">
    <property type="protein sequence ID" value="PNR97469.1"/>
    <property type="molecule type" value="Genomic_DNA"/>
</dbReference>
<dbReference type="GO" id="GO:0141153">
    <property type="term" value="F:glycerol-3-phosphate dehydrogenase (NADP+) activity"/>
    <property type="evidence" value="ECO:0007669"/>
    <property type="project" value="RHEA"/>
</dbReference>
<feature type="binding site" evidence="13">
    <location>
        <position position="256"/>
    </location>
    <ligand>
        <name>sn-glycerol 3-phosphate</name>
        <dbReference type="ChEBI" id="CHEBI:57597"/>
    </ligand>
</feature>
<dbReference type="GO" id="GO:0046168">
    <property type="term" value="P:glycerol-3-phosphate catabolic process"/>
    <property type="evidence" value="ECO:0007669"/>
    <property type="project" value="InterPro"/>
</dbReference>
<feature type="binding site" evidence="13">
    <location>
        <position position="140"/>
    </location>
    <ligand>
        <name>NADPH</name>
        <dbReference type="ChEBI" id="CHEBI:57783"/>
    </ligand>
</feature>
<dbReference type="OrthoDB" id="9812273at2"/>
<reference evidence="20 21" key="1">
    <citation type="submission" date="2013-12" db="EMBL/GenBank/DDBJ databases">
        <title>Comparative genomics of Petrotoga isolates.</title>
        <authorList>
            <person name="Nesbo C.L."/>
            <person name="Charchuk R."/>
            <person name="Chow K."/>
        </authorList>
    </citation>
    <scope>NUCLEOTIDE SEQUENCE [LARGE SCALE GENOMIC DNA]</scope>
    <source>
        <strain evidence="20 21">DSM 10691</strain>
    </source>
</reference>
<evidence type="ECO:0000259" key="18">
    <source>
        <dbReference type="Pfam" id="PF01210"/>
    </source>
</evidence>
<feature type="binding site" evidence="13">
    <location>
        <position position="48"/>
    </location>
    <ligand>
        <name>NADPH</name>
        <dbReference type="ChEBI" id="CHEBI:57783"/>
    </ligand>
</feature>
<feature type="binding site" evidence="13">
    <location>
        <position position="255"/>
    </location>
    <ligand>
        <name>NADPH</name>
        <dbReference type="ChEBI" id="CHEBI:57783"/>
    </ligand>
</feature>
<feature type="binding site" evidence="16">
    <location>
        <begin position="8"/>
        <end position="13"/>
    </location>
    <ligand>
        <name>NAD(+)</name>
        <dbReference type="ChEBI" id="CHEBI:57540"/>
    </ligand>
</feature>
<dbReference type="EC" id="1.1.1.94" evidence="10 13"/>
<proteinExistence type="inferred from homology"/>
<keyword evidence="13" id="KW-0547">Nucleotide-binding</keyword>
<evidence type="ECO:0000256" key="16">
    <source>
        <dbReference type="PIRSR" id="PIRSR000114-3"/>
    </source>
</evidence>
<dbReference type="GO" id="GO:0051287">
    <property type="term" value="F:NAD binding"/>
    <property type="evidence" value="ECO:0007669"/>
    <property type="project" value="InterPro"/>
</dbReference>
<evidence type="ECO:0000256" key="13">
    <source>
        <dbReference type="HAMAP-Rule" id="MF_00394"/>
    </source>
</evidence>
<feature type="binding site" evidence="13">
    <location>
        <position position="244"/>
    </location>
    <ligand>
        <name>sn-glycerol 3-phosphate</name>
        <dbReference type="ChEBI" id="CHEBI:57597"/>
    </ligand>
</feature>
<dbReference type="NCBIfam" id="NF000942">
    <property type="entry name" value="PRK00094.1-4"/>
    <property type="match status" value="1"/>
</dbReference>
<evidence type="ECO:0000313" key="20">
    <source>
        <dbReference type="EMBL" id="PNR97469.1"/>
    </source>
</evidence>
<feature type="binding site" evidence="13">
    <location>
        <position position="279"/>
    </location>
    <ligand>
        <name>NADPH</name>
        <dbReference type="ChEBI" id="CHEBI:57783"/>
    </ligand>
</feature>
<keyword evidence="21" id="KW-1185">Reference proteome</keyword>
<dbReference type="InterPro" id="IPR008927">
    <property type="entry name" value="6-PGluconate_DH-like_C_sf"/>
</dbReference>
<comment type="catalytic activity">
    <reaction evidence="9">
        <text>sn-glycerol 3-phosphate + NADP(+) = dihydroxyacetone phosphate + NADPH + H(+)</text>
        <dbReference type="Rhea" id="RHEA:11096"/>
        <dbReference type="ChEBI" id="CHEBI:15378"/>
        <dbReference type="ChEBI" id="CHEBI:57597"/>
        <dbReference type="ChEBI" id="CHEBI:57642"/>
        <dbReference type="ChEBI" id="CHEBI:57783"/>
        <dbReference type="ChEBI" id="CHEBI:58349"/>
        <dbReference type="EC" id="1.1.1.94"/>
    </reaction>
    <physiologicalReaction direction="right-to-left" evidence="9">
        <dbReference type="Rhea" id="RHEA:11098"/>
    </physiologicalReaction>
</comment>
<dbReference type="GO" id="GO:0008654">
    <property type="term" value="P:phospholipid biosynthetic process"/>
    <property type="evidence" value="ECO:0007669"/>
    <property type="project" value="UniProtKB-KW"/>
</dbReference>
<feature type="binding site" evidence="13">
    <location>
        <position position="254"/>
    </location>
    <ligand>
        <name>sn-glycerol 3-phosphate</name>
        <dbReference type="ChEBI" id="CHEBI:57597"/>
    </ligand>
</feature>
<evidence type="ECO:0000256" key="6">
    <source>
        <dbReference type="ARBA" id="ARBA00023098"/>
    </source>
</evidence>
<evidence type="ECO:0000256" key="10">
    <source>
        <dbReference type="ARBA" id="ARBA00066687"/>
    </source>
</evidence>